<reference evidence="6" key="1">
    <citation type="submission" date="2025-08" db="UniProtKB">
        <authorList>
            <consortium name="RefSeq"/>
        </authorList>
    </citation>
    <scope>IDENTIFICATION</scope>
</reference>
<dbReference type="STRING" id="121845.A0A3Q0J4N6"/>
<feature type="domain" description="Arrestin C-terminal-like" evidence="4">
    <location>
        <begin position="192"/>
        <end position="305"/>
    </location>
</feature>
<dbReference type="GO" id="GO:0001664">
    <property type="term" value="F:G protein-coupled receptor binding"/>
    <property type="evidence" value="ECO:0007669"/>
    <property type="project" value="TreeGrafter"/>
</dbReference>
<dbReference type="GeneID" id="103514687"/>
<organism evidence="5 6">
    <name type="scientific">Diaphorina citri</name>
    <name type="common">Asian citrus psyllid</name>
    <dbReference type="NCBI Taxonomy" id="121845"/>
    <lineage>
        <taxon>Eukaryota</taxon>
        <taxon>Metazoa</taxon>
        <taxon>Ecdysozoa</taxon>
        <taxon>Arthropoda</taxon>
        <taxon>Hexapoda</taxon>
        <taxon>Insecta</taxon>
        <taxon>Pterygota</taxon>
        <taxon>Neoptera</taxon>
        <taxon>Paraneoptera</taxon>
        <taxon>Hemiptera</taxon>
        <taxon>Sternorrhyncha</taxon>
        <taxon>Psylloidea</taxon>
        <taxon>Psyllidae</taxon>
        <taxon>Diaphorininae</taxon>
        <taxon>Diaphorina</taxon>
    </lineage>
</organism>
<dbReference type="CTD" id="35078"/>
<dbReference type="Pfam" id="PF00339">
    <property type="entry name" value="Arrestin_N"/>
    <property type="match status" value="1"/>
</dbReference>
<evidence type="ECO:0000256" key="3">
    <source>
        <dbReference type="SAM" id="MobiDB-lite"/>
    </source>
</evidence>
<dbReference type="GO" id="GO:0007608">
    <property type="term" value="P:sensory perception of smell"/>
    <property type="evidence" value="ECO:0007669"/>
    <property type="project" value="UniProtKB-ARBA"/>
</dbReference>
<dbReference type="GO" id="GO:0007165">
    <property type="term" value="P:signal transduction"/>
    <property type="evidence" value="ECO:0007669"/>
    <property type="project" value="InterPro"/>
</dbReference>
<evidence type="ECO:0000256" key="1">
    <source>
        <dbReference type="ARBA" id="ARBA00005298"/>
    </source>
</evidence>
<name>A0A3Q0J4N6_DIACI</name>
<dbReference type="GO" id="GO:0002031">
    <property type="term" value="P:G protein-coupled receptor internalization"/>
    <property type="evidence" value="ECO:0007669"/>
    <property type="project" value="TreeGrafter"/>
</dbReference>
<dbReference type="FunFam" id="2.60.40.840:FF:000002">
    <property type="entry name" value="Arrestin 3"/>
    <property type="match status" value="1"/>
</dbReference>
<evidence type="ECO:0000259" key="4">
    <source>
        <dbReference type="SMART" id="SM01017"/>
    </source>
</evidence>
<protein>
    <submittedName>
        <fullName evidence="6">Arrestin homolog</fullName>
    </submittedName>
</protein>
<feature type="region of interest" description="Disordered" evidence="3">
    <location>
        <begin position="321"/>
        <end position="343"/>
    </location>
</feature>
<dbReference type="InterPro" id="IPR000698">
    <property type="entry name" value="Arrestin"/>
</dbReference>
<dbReference type="GO" id="GO:0045494">
    <property type="term" value="P:photoreceptor cell maintenance"/>
    <property type="evidence" value="ECO:0007669"/>
    <property type="project" value="UniProtKB-ARBA"/>
</dbReference>
<dbReference type="PRINTS" id="PR00309">
    <property type="entry name" value="ARRESTIN"/>
</dbReference>
<accession>A0A3Q0J4N6</accession>
<dbReference type="InterPro" id="IPR011022">
    <property type="entry name" value="Arrestin_C-like"/>
</dbReference>
<dbReference type="AlphaFoldDB" id="A0A3Q0J4N6"/>
<sequence length="343" mass="38483">MVANFKVFKKCSPNGKLTLYMGKRDFVDYVTGVEPIDGVVVFEEDYIQDRKVFGQVVCSFRYGREEDEILGLNFQKELYLASEQIYPRSEKQHTSLTKMQDCLLKKLGPKAYPFTFNITPAAPPSVTLQPGPDETGEPCGVTYYVKLFVGENETDRSHRRSTVALGIRKIQYAPSKNGRQPCTVVRKDFMLSPGDLELEVTLDKQLYAHNEKIAVSICIRNNSNKVVKKIKAMVQQGVDVVLFQNGQFRHSVDCVETQFSNLASPDPKDAFGIVVSYMVKVKLYLGALGGELSAELPFILMHPKPGKEKADKDEGLSLRQNTVTLSQEVKDESSCTEEDKKSV</sequence>
<proteinExistence type="inferred from homology"/>
<dbReference type="InterPro" id="IPR011021">
    <property type="entry name" value="Arrestin-like_N"/>
</dbReference>
<dbReference type="SMART" id="SM01017">
    <property type="entry name" value="Arrestin_C"/>
    <property type="match status" value="1"/>
</dbReference>
<keyword evidence="5" id="KW-1185">Reference proteome</keyword>
<dbReference type="InterPro" id="IPR014756">
    <property type="entry name" value="Ig_E-set"/>
</dbReference>
<dbReference type="PROSITE" id="PS00295">
    <property type="entry name" value="ARRESTINS"/>
    <property type="match status" value="1"/>
</dbReference>
<dbReference type="SUPFAM" id="SSF81296">
    <property type="entry name" value="E set domains"/>
    <property type="match status" value="2"/>
</dbReference>
<dbReference type="InterPro" id="IPR014752">
    <property type="entry name" value="Arrestin-like_C"/>
</dbReference>
<dbReference type="GO" id="GO:0016060">
    <property type="term" value="P:negative regulation of phospholipase C-activating phototransduction signaling pathway"/>
    <property type="evidence" value="ECO:0007669"/>
    <property type="project" value="UniProtKB-ARBA"/>
</dbReference>
<feature type="compositionally biased region" description="Basic and acidic residues" evidence="3">
    <location>
        <begin position="328"/>
        <end position="343"/>
    </location>
</feature>
<keyword evidence="2" id="KW-0716">Sensory transduction</keyword>
<dbReference type="KEGG" id="dci:103514687"/>
<dbReference type="PANTHER" id="PTHR11792:SF16">
    <property type="entry name" value="PHOSRESTIN-2"/>
    <property type="match status" value="1"/>
</dbReference>
<comment type="similarity">
    <text evidence="1">Belongs to the arrestin family.</text>
</comment>
<dbReference type="GO" id="GO:0005737">
    <property type="term" value="C:cytoplasm"/>
    <property type="evidence" value="ECO:0007669"/>
    <property type="project" value="TreeGrafter"/>
</dbReference>
<dbReference type="Gene3D" id="2.60.40.840">
    <property type="match status" value="1"/>
</dbReference>
<evidence type="ECO:0000313" key="6">
    <source>
        <dbReference type="RefSeq" id="XP_026683386.1"/>
    </source>
</evidence>
<dbReference type="Pfam" id="PF02752">
    <property type="entry name" value="Arrestin_C"/>
    <property type="match status" value="1"/>
</dbReference>
<dbReference type="InterPro" id="IPR014753">
    <property type="entry name" value="Arrestin_N"/>
</dbReference>
<dbReference type="GO" id="GO:0016028">
    <property type="term" value="C:rhabdomere"/>
    <property type="evidence" value="ECO:0007669"/>
    <property type="project" value="UniProtKB-ARBA"/>
</dbReference>
<dbReference type="InterPro" id="IPR017864">
    <property type="entry name" value="Arrestin_CS"/>
</dbReference>
<dbReference type="Proteomes" id="UP000079169">
    <property type="component" value="Unplaced"/>
</dbReference>
<dbReference type="RefSeq" id="XP_026683386.1">
    <property type="nucleotide sequence ID" value="XM_026827585.1"/>
</dbReference>
<evidence type="ECO:0000256" key="2">
    <source>
        <dbReference type="ARBA" id="ARBA00022606"/>
    </source>
</evidence>
<dbReference type="Gene3D" id="2.60.40.640">
    <property type="match status" value="2"/>
</dbReference>
<dbReference type="PANTHER" id="PTHR11792">
    <property type="entry name" value="ARRESTIN"/>
    <property type="match status" value="1"/>
</dbReference>
<gene>
    <name evidence="6" type="primary">LOC103514687</name>
</gene>
<evidence type="ECO:0000313" key="5">
    <source>
        <dbReference type="Proteomes" id="UP000079169"/>
    </source>
</evidence>
<dbReference type="PaxDb" id="121845-A0A3Q0J4N6"/>